<accession>A0A4V1J066</accession>
<dbReference type="Gene3D" id="1.10.443.20">
    <property type="entry name" value="Centromere DNA-binding protein complex CBF3 subunit, domain 2"/>
    <property type="match status" value="1"/>
</dbReference>
<dbReference type="InterPro" id="IPR031872">
    <property type="entry name" value="NDC10_II"/>
</dbReference>
<evidence type="ECO:0000313" key="4">
    <source>
        <dbReference type="Proteomes" id="UP000281549"/>
    </source>
</evidence>
<feature type="domain" description="Ndc10" evidence="2">
    <location>
        <begin position="191"/>
        <end position="499"/>
    </location>
</feature>
<dbReference type="InterPro" id="IPR038279">
    <property type="entry name" value="Ndc10_dom2_sf"/>
</dbReference>
<gene>
    <name evidence="3" type="ORF">ROZALSC1DRAFT_28023</name>
</gene>
<dbReference type="EMBL" id="ML005056">
    <property type="protein sequence ID" value="RKP20489.1"/>
    <property type="molecule type" value="Genomic_DNA"/>
</dbReference>
<evidence type="ECO:0000256" key="1">
    <source>
        <dbReference type="SAM" id="MobiDB-lite"/>
    </source>
</evidence>
<evidence type="ECO:0000259" key="2">
    <source>
        <dbReference type="Pfam" id="PF16787"/>
    </source>
</evidence>
<dbReference type="AlphaFoldDB" id="A0A4V1J066"/>
<protein>
    <recommendedName>
        <fullName evidence="2">Ndc10 domain-containing protein</fullName>
    </recommendedName>
</protein>
<name>A0A4V1J066_ROZAC</name>
<sequence>MENNLANNSLSYEIDLEALYSDNEDNFGPNDGVGDVEEIDEDEDILEAAGDVIDAEDALENAVHQQNGDVRLDEAIEQQIANIDDIIAMMDSEEYSRELVSQRQNIYNMESSLRRKGAHRTQTNVERQFYQYCESNGLSKVITKYLNYLSNKVKPNGGPLTFSTIKQHAFGLVRIWKIQCLTSEYLNHEGNPYNQDTKVLLRNHMKNWAKWRLSAINKVDVLKNSSLDSRYTMQDRENILFSLLTNANQIGIGIRDAFMFAFLAQTGVRGDELRCMKVLQMQHYKFHKRGLQYPGAIALMYEGKTNSGDVRESGILHHENPKVCCMFYMMLLFHYNFDYDKDLKNLNWTDYSFVNKLKLAWGKTKTRELSYRGHLQRFRRGLTCVDKDFGKAVHLARSNCCRDLQELDVSYDDIRIGLHWKGDVASSHYMNQLPMNQIIGSAGYRPDEIYEPPHLLVPVPEILLQKVFPFVETAMQDLILKRERQNNMPRVDGDGNGNDNPNGENRKSFIQTAAQVYIQSNDSVRSLFQKMPFCSHDFIRWAEHDAHRNAHMLSAQRNYDFSCIQQDQLRLLCSHLRQDMTQIIKQMEISPTVNK</sequence>
<dbReference type="GO" id="GO:0003677">
    <property type="term" value="F:DNA binding"/>
    <property type="evidence" value="ECO:0007669"/>
    <property type="project" value="InterPro"/>
</dbReference>
<dbReference type="Proteomes" id="UP000281549">
    <property type="component" value="Unassembled WGS sequence"/>
</dbReference>
<feature type="region of interest" description="Disordered" evidence="1">
    <location>
        <begin position="486"/>
        <end position="506"/>
    </location>
</feature>
<dbReference type="Pfam" id="PF16787">
    <property type="entry name" value="NDC10_II"/>
    <property type="match status" value="1"/>
</dbReference>
<evidence type="ECO:0000313" key="3">
    <source>
        <dbReference type="EMBL" id="RKP20489.1"/>
    </source>
</evidence>
<proteinExistence type="predicted"/>
<organism evidence="3 4">
    <name type="scientific">Rozella allomycis (strain CSF55)</name>
    <dbReference type="NCBI Taxonomy" id="988480"/>
    <lineage>
        <taxon>Eukaryota</taxon>
        <taxon>Fungi</taxon>
        <taxon>Fungi incertae sedis</taxon>
        <taxon>Cryptomycota</taxon>
        <taxon>Cryptomycota incertae sedis</taxon>
        <taxon>Rozella</taxon>
    </lineage>
</organism>
<reference evidence="4" key="1">
    <citation type="journal article" date="2018" name="Nat. Microbiol.">
        <title>Leveraging single-cell genomics to expand the fungal tree of life.</title>
        <authorList>
            <person name="Ahrendt S.R."/>
            <person name="Quandt C.A."/>
            <person name="Ciobanu D."/>
            <person name="Clum A."/>
            <person name="Salamov A."/>
            <person name="Andreopoulos B."/>
            <person name="Cheng J.F."/>
            <person name="Woyke T."/>
            <person name="Pelin A."/>
            <person name="Henrissat B."/>
            <person name="Reynolds N.K."/>
            <person name="Benny G.L."/>
            <person name="Smith M.E."/>
            <person name="James T.Y."/>
            <person name="Grigoriev I.V."/>
        </authorList>
    </citation>
    <scope>NUCLEOTIDE SEQUENCE [LARGE SCALE GENOMIC DNA]</scope>
    <source>
        <strain evidence="4">CSF55</strain>
    </source>
</reference>